<dbReference type="AlphaFoldDB" id="A0A923HKF1"/>
<organism evidence="2 3">
    <name type="scientific">Undibacterium jejuense</name>
    <dbReference type="NCBI Taxonomy" id="1344949"/>
    <lineage>
        <taxon>Bacteria</taxon>
        <taxon>Pseudomonadati</taxon>
        <taxon>Pseudomonadota</taxon>
        <taxon>Betaproteobacteria</taxon>
        <taxon>Burkholderiales</taxon>
        <taxon>Oxalobacteraceae</taxon>
        <taxon>Undibacterium</taxon>
    </lineage>
</organism>
<comment type="caution">
    <text evidence="2">The sequence shown here is derived from an EMBL/GenBank/DDBJ whole genome shotgun (WGS) entry which is preliminary data.</text>
</comment>
<evidence type="ECO:0000256" key="1">
    <source>
        <dbReference type="SAM" id="SignalP"/>
    </source>
</evidence>
<gene>
    <name evidence="2" type="ORF">H8K32_18375</name>
</gene>
<keyword evidence="3" id="KW-1185">Reference proteome</keyword>
<evidence type="ECO:0000313" key="2">
    <source>
        <dbReference type="EMBL" id="MBC3864078.1"/>
    </source>
</evidence>
<dbReference type="InterPro" id="IPR021242">
    <property type="entry name" value="DUF2799"/>
</dbReference>
<protein>
    <submittedName>
        <fullName evidence="2">DUF2799 domain-containing protein</fullName>
    </submittedName>
</protein>
<dbReference type="Proteomes" id="UP000634011">
    <property type="component" value="Unassembled WGS sequence"/>
</dbReference>
<feature type="signal peptide" evidence="1">
    <location>
        <begin position="1"/>
        <end position="23"/>
    </location>
</feature>
<dbReference type="Pfam" id="PF10973">
    <property type="entry name" value="DUF2799"/>
    <property type="match status" value="1"/>
</dbReference>
<proteinExistence type="predicted"/>
<reference evidence="2" key="1">
    <citation type="submission" date="2020-08" db="EMBL/GenBank/DDBJ databases">
        <title>Novel species isolated from subtropical streams in China.</title>
        <authorList>
            <person name="Lu H."/>
        </authorList>
    </citation>
    <scope>NUCLEOTIDE SEQUENCE</scope>
    <source>
        <strain evidence="2">KACC 12607</strain>
    </source>
</reference>
<name>A0A923HKF1_9BURK</name>
<accession>A0A923HKF1</accession>
<sequence length="183" mass="20386">MANNFYRSAIIVLSASAALLLSACESMSPEQCKVADWARTGREDGSKGESRSNLADYTKDCAKVGVTPSPSAYYYGWDQGIATFCTPQRGWREGMDGNGFKRDACAGQAGEPGFVMAFDRAYQIYNINQQLSNIASTSRDLERRLSEAKTDDERNSLRRQLRDQDKAAENLRFNLQLMNTVQP</sequence>
<dbReference type="RefSeq" id="WP_186914020.1">
    <property type="nucleotide sequence ID" value="NZ_JACOFV010000021.1"/>
</dbReference>
<dbReference type="PROSITE" id="PS51257">
    <property type="entry name" value="PROKAR_LIPOPROTEIN"/>
    <property type="match status" value="1"/>
</dbReference>
<dbReference type="EMBL" id="JACOFV010000021">
    <property type="protein sequence ID" value="MBC3864078.1"/>
    <property type="molecule type" value="Genomic_DNA"/>
</dbReference>
<feature type="chain" id="PRO_5037955391" evidence="1">
    <location>
        <begin position="24"/>
        <end position="183"/>
    </location>
</feature>
<evidence type="ECO:0000313" key="3">
    <source>
        <dbReference type="Proteomes" id="UP000634011"/>
    </source>
</evidence>
<keyword evidence="1" id="KW-0732">Signal</keyword>